<gene>
    <name evidence="1" type="ORF">SDC9_168239</name>
</gene>
<dbReference type="AlphaFoldDB" id="A0A645G4L8"/>
<proteinExistence type="predicted"/>
<dbReference type="EMBL" id="VSSQ01068719">
    <property type="protein sequence ID" value="MPN20860.1"/>
    <property type="molecule type" value="Genomic_DNA"/>
</dbReference>
<evidence type="ECO:0000313" key="1">
    <source>
        <dbReference type="EMBL" id="MPN20860.1"/>
    </source>
</evidence>
<reference evidence="1" key="1">
    <citation type="submission" date="2019-08" db="EMBL/GenBank/DDBJ databases">
        <authorList>
            <person name="Kucharzyk K."/>
            <person name="Murdoch R.W."/>
            <person name="Higgins S."/>
            <person name="Loffler F."/>
        </authorList>
    </citation>
    <scope>NUCLEOTIDE SEQUENCE</scope>
</reference>
<name>A0A645G4L8_9ZZZZ</name>
<protein>
    <submittedName>
        <fullName evidence="1">Uncharacterized protein</fullName>
    </submittedName>
</protein>
<comment type="caution">
    <text evidence="1">The sequence shown here is derived from an EMBL/GenBank/DDBJ whole genome shotgun (WGS) entry which is preliminary data.</text>
</comment>
<accession>A0A645G4L8</accession>
<sequence>MRKGLERARVVGMDPGNQSFGPHVEKGQLHALVQGAGAELAPPVVAVADDQHDFAVRPVPDQTHKAHGQVIAVVSHEEAAALIEEMGEYGQLNPVDELLYVTRDMARIAEVAHDVLVVQPVHQVQRIGSRDFRAQGYERLAHLQHRRLQE</sequence>
<organism evidence="1">
    <name type="scientific">bioreactor metagenome</name>
    <dbReference type="NCBI Taxonomy" id="1076179"/>
    <lineage>
        <taxon>unclassified sequences</taxon>
        <taxon>metagenomes</taxon>
        <taxon>ecological metagenomes</taxon>
    </lineage>
</organism>